<accession>A0A6S7GGD7</accession>
<feature type="region of interest" description="Disordered" evidence="1">
    <location>
        <begin position="1"/>
        <end position="46"/>
    </location>
</feature>
<evidence type="ECO:0000256" key="1">
    <source>
        <dbReference type="SAM" id="MobiDB-lite"/>
    </source>
</evidence>
<comment type="caution">
    <text evidence="2">The sequence shown here is derived from an EMBL/GenBank/DDBJ whole genome shotgun (WGS) entry which is preliminary data.</text>
</comment>
<feature type="compositionally biased region" description="Polar residues" evidence="1">
    <location>
        <begin position="1"/>
        <end position="19"/>
    </location>
</feature>
<dbReference type="Gene3D" id="3.10.10.10">
    <property type="entry name" value="HIV Type 1 Reverse Transcriptase, subunit A, domain 1"/>
    <property type="match status" value="1"/>
</dbReference>
<dbReference type="OrthoDB" id="6161926at2759"/>
<keyword evidence="3" id="KW-1185">Reference proteome</keyword>
<dbReference type="Proteomes" id="UP001152795">
    <property type="component" value="Unassembled WGS sequence"/>
</dbReference>
<protein>
    <submittedName>
        <fullName evidence="2">Uncharacterized protein</fullName>
    </submittedName>
</protein>
<dbReference type="SUPFAM" id="SSF56672">
    <property type="entry name" value="DNA/RNA polymerases"/>
    <property type="match status" value="1"/>
</dbReference>
<dbReference type="AlphaFoldDB" id="A0A6S7GGD7"/>
<sequence length="370" mass="41234">MSTISSTVEKLNERMTSLESARVKDTDNMAAEQDDTSCPEPTDVSDQLSIAVPPDAEIESFSPVILDPNFSHKVGNITSKSLTQGHNNDTTCLSENNNGGKNLSERRIFVAVSPDHKFLVFLEETSLPDLDVFTTPKLDKPIADQIQKNYKKSVENQPPFPNAGKQLFGEDITKITADSADIVRNLQKTESTAPTNIFVVENTIEKILIKKPKFSPDSLRPKSLPSPGEGQISIPAAALSRQAKQQLPLAGRLSFFIKNWLNITQDSTILEIVQGYQIQFHSPPIQKTVPRPSLQNCKLVSEEIEALLHKDAIKRVHFNDQAFYHRIFLVAKKGGGQRPVLDLSPLNKFIQTEHFKMENLMTIKSHKGII</sequence>
<name>A0A6S7GGD7_PARCT</name>
<dbReference type="InterPro" id="IPR043502">
    <property type="entry name" value="DNA/RNA_pol_sf"/>
</dbReference>
<gene>
    <name evidence="2" type="ORF">PACLA_8A009759</name>
</gene>
<evidence type="ECO:0000313" key="2">
    <source>
        <dbReference type="EMBL" id="CAB3986747.1"/>
    </source>
</evidence>
<reference evidence="2" key="1">
    <citation type="submission" date="2020-04" db="EMBL/GenBank/DDBJ databases">
        <authorList>
            <person name="Alioto T."/>
            <person name="Alioto T."/>
            <person name="Gomez Garrido J."/>
        </authorList>
    </citation>
    <scope>NUCLEOTIDE SEQUENCE</scope>
    <source>
        <strain evidence="2">A484AB</strain>
    </source>
</reference>
<proteinExistence type="predicted"/>
<dbReference type="EMBL" id="CACRXK020001065">
    <property type="protein sequence ID" value="CAB3986747.1"/>
    <property type="molecule type" value="Genomic_DNA"/>
</dbReference>
<organism evidence="2 3">
    <name type="scientific">Paramuricea clavata</name>
    <name type="common">Red gorgonian</name>
    <name type="synonym">Violescent sea-whip</name>
    <dbReference type="NCBI Taxonomy" id="317549"/>
    <lineage>
        <taxon>Eukaryota</taxon>
        <taxon>Metazoa</taxon>
        <taxon>Cnidaria</taxon>
        <taxon>Anthozoa</taxon>
        <taxon>Octocorallia</taxon>
        <taxon>Malacalcyonacea</taxon>
        <taxon>Plexauridae</taxon>
        <taxon>Paramuricea</taxon>
    </lineage>
</organism>
<evidence type="ECO:0000313" key="3">
    <source>
        <dbReference type="Proteomes" id="UP001152795"/>
    </source>
</evidence>